<feature type="transmembrane region" description="Helical" evidence="2">
    <location>
        <begin position="36"/>
        <end position="59"/>
    </location>
</feature>
<evidence type="ECO:0008006" key="5">
    <source>
        <dbReference type="Google" id="ProtNLM"/>
    </source>
</evidence>
<name>A0A4Y8MVU2_9BURK</name>
<feature type="compositionally biased region" description="Low complexity" evidence="1">
    <location>
        <begin position="173"/>
        <end position="192"/>
    </location>
</feature>
<feature type="region of interest" description="Disordered" evidence="1">
    <location>
        <begin position="159"/>
        <end position="214"/>
    </location>
</feature>
<organism evidence="3 4">
    <name type="scientific">Paraburkholderia dipogonis</name>
    <dbReference type="NCBI Taxonomy" id="1211383"/>
    <lineage>
        <taxon>Bacteria</taxon>
        <taxon>Pseudomonadati</taxon>
        <taxon>Pseudomonadota</taxon>
        <taxon>Betaproteobacteria</taxon>
        <taxon>Burkholderiales</taxon>
        <taxon>Burkholderiaceae</taxon>
        <taxon>Paraburkholderia</taxon>
    </lineage>
</organism>
<evidence type="ECO:0000256" key="2">
    <source>
        <dbReference type="SAM" id="Phobius"/>
    </source>
</evidence>
<evidence type="ECO:0000256" key="1">
    <source>
        <dbReference type="SAM" id="MobiDB-lite"/>
    </source>
</evidence>
<gene>
    <name evidence="3" type="ORF">E2553_32715</name>
</gene>
<proteinExistence type="predicted"/>
<comment type="caution">
    <text evidence="3">The sequence shown here is derived from an EMBL/GenBank/DDBJ whole genome shotgun (WGS) entry which is preliminary data.</text>
</comment>
<evidence type="ECO:0000313" key="3">
    <source>
        <dbReference type="EMBL" id="TFE41433.1"/>
    </source>
</evidence>
<feature type="region of interest" description="Disordered" evidence="1">
    <location>
        <begin position="1"/>
        <end position="20"/>
    </location>
</feature>
<keyword evidence="2" id="KW-1133">Transmembrane helix</keyword>
<keyword evidence="2" id="KW-0812">Transmembrane</keyword>
<sequence length="245" mass="24948">MYNDADSPKSVLDGQDAGGQASGLSISATPPRFGRLAMCVAAASALVIGVMGTVAYSVWFNHDQQAYAEAMAGARRALGNGASANAAVMAKTTSMTAAAAAAVPATLPQPLHATVTSGATVAASPAVVDQEAGGQFASWSGQVKAPAAQPTVVANAANVASGTSASTPPPPASTRRPANANAAPTQQLAAARPGKDGRASPQERRAAPESARHKNNLFARMGLFFRRVSYRQHGNTNRQDIYSHP</sequence>
<protein>
    <recommendedName>
        <fullName evidence="5">Transmembrane protein</fullName>
    </recommendedName>
</protein>
<dbReference type="AlphaFoldDB" id="A0A4Y8MVU2"/>
<accession>A0A4Y8MVU2</accession>
<evidence type="ECO:0000313" key="4">
    <source>
        <dbReference type="Proteomes" id="UP000297385"/>
    </source>
</evidence>
<reference evidence="3 4" key="1">
    <citation type="submission" date="2019-03" db="EMBL/GenBank/DDBJ databases">
        <title>Complete Genome Sequence of Paraburkholderia dipogonis ICMP 19430T, a Nitrogen-fixing Symbiont of the South African Invasive Legume Dipogon lignosus in New Zealand.</title>
        <authorList>
            <person name="De Meyer S.E."/>
        </authorList>
    </citation>
    <scope>NUCLEOTIDE SEQUENCE [LARGE SCALE GENOMIC DNA]</scope>
    <source>
        <strain evidence="3 4">ICMP 19430</strain>
    </source>
</reference>
<dbReference type="EMBL" id="SNVI01000002">
    <property type="protein sequence ID" value="TFE41433.1"/>
    <property type="molecule type" value="Genomic_DNA"/>
</dbReference>
<keyword evidence="2" id="KW-0472">Membrane</keyword>
<dbReference type="Proteomes" id="UP000297385">
    <property type="component" value="Unassembled WGS sequence"/>
</dbReference>
<feature type="compositionally biased region" description="Basic and acidic residues" evidence="1">
    <location>
        <begin position="193"/>
        <end position="212"/>
    </location>
</feature>
<dbReference type="RefSeq" id="WP_134464465.1">
    <property type="nucleotide sequence ID" value="NZ_SNVI01000002.1"/>
</dbReference>